<organism evidence="2 3">
    <name type="scientific">Polarella glacialis</name>
    <name type="common">Dinoflagellate</name>
    <dbReference type="NCBI Taxonomy" id="89957"/>
    <lineage>
        <taxon>Eukaryota</taxon>
        <taxon>Sar</taxon>
        <taxon>Alveolata</taxon>
        <taxon>Dinophyceae</taxon>
        <taxon>Suessiales</taxon>
        <taxon>Suessiaceae</taxon>
        <taxon>Polarella</taxon>
    </lineage>
</organism>
<evidence type="ECO:0000313" key="3">
    <source>
        <dbReference type="Proteomes" id="UP000626109"/>
    </source>
</evidence>
<feature type="region of interest" description="Disordered" evidence="1">
    <location>
        <begin position="72"/>
        <end position="94"/>
    </location>
</feature>
<dbReference type="AlphaFoldDB" id="A0A813LUD0"/>
<comment type="caution">
    <text evidence="2">The sequence shown here is derived from an EMBL/GenBank/DDBJ whole genome shotgun (WGS) entry which is preliminary data.</text>
</comment>
<proteinExistence type="predicted"/>
<protein>
    <recommendedName>
        <fullName evidence="4">Glycosyltransferase family 92 protein</fullName>
    </recommendedName>
</protein>
<feature type="non-terminal residue" evidence="2">
    <location>
        <position position="417"/>
    </location>
</feature>
<accession>A0A813LUD0</accession>
<evidence type="ECO:0000256" key="1">
    <source>
        <dbReference type="SAM" id="MobiDB-lite"/>
    </source>
</evidence>
<reference evidence="2" key="1">
    <citation type="submission" date="2021-02" db="EMBL/GenBank/DDBJ databases">
        <authorList>
            <person name="Dougan E. K."/>
            <person name="Rhodes N."/>
            <person name="Thang M."/>
            <person name="Chan C."/>
        </authorList>
    </citation>
    <scope>NUCLEOTIDE SEQUENCE</scope>
</reference>
<name>A0A813LUD0_POLGL</name>
<sequence length="417" mass="47162">MVMETQSDDGGPPPTRRRRLRVDWAAKAAFARADDEDQKLGHRACASRACPSVLRQPACDTLVHTKDLLDPRPQKVVRSGQTEADEETTDASREMQPLPRVALAACTRGCPGPRLREWLFWHLSKGVCLMLLRWEGPMDKEQRAALSGPLARGEVILLTQAFKGQASGSFQRVMTRQIKFVHQALEVAQQHGCHFLLHLDDELLFPKEPGQTIPELLRRHIGTTKRCIHFENLEAVFSFEVDSSRPFSRPSTRFRTQHHVLYCNGKSAANLTAPGQVFASGVHHFCRHDRSFVEACESYGLHDEGAGCTHSDCCIQEREAVVLHFDSPSLTEWHAKFHTRAAASLNALDKEEMLLFPFKQESIDALRKASSKRAAQEQQRVYRHWRCLPGRGEPQEVFDDRLCGQHVEAEFASMLLE</sequence>
<dbReference type="EMBL" id="CAJNNW010036876">
    <property type="protein sequence ID" value="CAE8738055.1"/>
    <property type="molecule type" value="Genomic_DNA"/>
</dbReference>
<dbReference type="Proteomes" id="UP000626109">
    <property type="component" value="Unassembled WGS sequence"/>
</dbReference>
<evidence type="ECO:0000313" key="2">
    <source>
        <dbReference type="EMBL" id="CAE8738055.1"/>
    </source>
</evidence>
<gene>
    <name evidence="2" type="ORF">PGLA2088_LOCUS49026</name>
</gene>
<evidence type="ECO:0008006" key="4">
    <source>
        <dbReference type="Google" id="ProtNLM"/>
    </source>
</evidence>